<dbReference type="CDD" id="cd05466">
    <property type="entry name" value="PBP2_LTTR_substrate"/>
    <property type="match status" value="1"/>
</dbReference>
<dbReference type="RefSeq" id="WP_013557564.1">
    <property type="nucleotide sequence ID" value="NC_014958.1"/>
</dbReference>
<gene>
    <name evidence="6" type="ordered locus">Deima_2421</name>
</gene>
<sequence length="304" mass="32288">MNAARPTLAQLRLFVAVADHGTFSTAAAELGLSQSTLSEAIATLERTLGRPLLRRTRTGVTLTDAGTRALDHARSAVLAVDDLHLALHDDAALKGTLTIASYRSAGMHLLAPVLASLRRTHPHLDVRITDGETDGEGGLRLIRDGQADVGLITVPDDAPLLTYPLIRDDYLAVFPARRGRTPTTWTEIAAHPLLLSPAGNTCNRTLRPHLHAHGVTDPHVIEVAEDDVILAMVEHGLGIALQPRLAVTPLRAGLIALPLPTPLTRTLSIAVRPGRANLPHISALISALRAHVTPHATGLPLSAD</sequence>
<evidence type="ECO:0000256" key="3">
    <source>
        <dbReference type="ARBA" id="ARBA00023125"/>
    </source>
</evidence>
<dbReference type="KEGG" id="dmr:Deima_2421"/>
<dbReference type="PANTHER" id="PTHR30419">
    <property type="entry name" value="HTH-TYPE TRANSCRIPTIONAL REGULATOR YBHD"/>
    <property type="match status" value="1"/>
</dbReference>
<dbReference type="STRING" id="709986.Deima_2421"/>
<evidence type="ECO:0000256" key="4">
    <source>
        <dbReference type="ARBA" id="ARBA00023163"/>
    </source>
</evidence>
<reference evidence="6 7" key="1">
    <citation type="journal article" date="2011" name="Stand. Genomic Sci.">
        <title>Complete genome sequence of Deinococcus maricopensis type strain (LB-34).</title>
        <authorList>
            <person name="Pukall R."/>
            <person name="Zeytun A."/>
            <person name="Lucas S."/>
            <person name="Lapidus A."/>
            <person name="Hammon N."/>
            <person name="Deshpande S."/>
            <person name="Nolan M."/>
            <person name="Cheng J.F."/>
            <person name="Pitluck S."/>
            <person name="Liolios K."/>
            <person name="Pagani I."/>
            <person name="Mikhailova N."/>
            <person name="Ivanova N."/>
            <person name="Mavromatis K."/>
            <person name="Pati A."/>
            <person name="Tapia R."/>
            <person name="Han C."/>
            <person name="Goodwin L."/>
            <person name="Chen A."/>
            <person name="Palaniappan K."/>
            <person name="Land M."/>
            <person name="Hauser L."/>
            <person name="Chang Y.J."/>
            <person name="Jeffries C.D."/>
            <person name="Brambilla E.M."/>
            <person name="Rohde M."/>
            <person name="Goker M."/>
            <person name="Detter J.C."/>
            <person name="Woyke T."/>
            <person name="Bristow J."/>
            <person name="Eisen J.A."/>
            <person name="Markowitz V."/>
            <person name="Hugenholtz P."/>
            <person name="Kyrpides N.C."/>
            <person name="Klenk H.P."/>
        </authorList>
    </citation>
    <scope>NUCLEOTIDE SEQUENCE [LARGE SCALE GENOMIC DNA]</scope>
    <source>
        <strain evidence="7">DSM 21211 / LMG 22137 / NRRL B-23946 / LB-34</strain>
    </source>
</reference>
<evidence type="ECO:0000256" key="1">
    <source>
        <dbReference type="ARBA" id="ARBA00009437"/>
    </source>
</evidence>
<organism evidence="6 7">
    <name type="scientific">Deinococcus maricopensis (strain DSM 21211 / LMG 22137 / NRRL B-23946 / LB-34)</name>
    <dbReference type="NCBI Taxonomy" id="709986"/>
    <lineage>
        <taxon>Bacteria</taxon>
        <taxon>Thermotogati</taxon>
        <taxon>Deinococcota</taxon>
        <taxon>Deinococci</taxon>
        <taxon>Deinococcales</taxon>
        <taxon>Deinococcaceae</taxon>
        <taxon>Deinococcus</taxon>
    </lineage>
</organism>
<dbReference type="InterPro" id="IPR050950">
    <property type="entry name" value="HTH-type_LysR_regulators"/>
</dbReference>
<dbReference type="PRINTS" id="PR00039">
    <property type="entry name" value="HTHLYSR"/>
</dbReference>
<dbReference type="FunFam" id="1.10.10.10:FF:000001">
    <property type="entry name" value="LysR family transcriptional regulator"/>
    <property type="match status" value="1"/>
</dbReference>
<keyword evidence="4" id="KW-0804">Transcription</keyword>
<accession>E8UAH0</accession>
<name>E8UAH0_DEIML</name>
<proteinExistence type="inferred from homology"/>
<keyword evidence="2" id="KW-0805">Transcription regulation</keyword>
<dbReference type="GO" id="GO:0003700">
    <property type="term" value="F:DNA-binding transcription factor activity"/>
    <property type="evidence" value="ECO:0007669"/>
    <property type="project" value="InterPro"/>
</dbReference>
<dbReference type="HOGENOM" id="CLU_039613_6_1_0"/>
<dbReference type="SUPFAM" id="SSF53850">
    <property type="entry name" value="Periplasmic binding protein-like II"/>
    <property type="match status" value="1"/>
</dbReference>
<comment type="similarity">
    <text evidence="1">Belongs to the LysR transcriptional regulatory family.</text>
</comment>
<dbReference type="GO" id="GO:0005829">
    <property type="term" value="C:cytosol"/>
    <property type="evidence" value="ECO:0007669"/>
    <property type="project" value="TreeGrafter"/>
</dbReference>
<dbReference type="InterPro" id="IPR036390">
    <property type="entry name" value="WH_DNA-bd_sf"/>
</dbReference>
<dbReference type="eggNOG" id="COG0583">
    <property type="taxonomic scope" value="Bacteria"/>
</dbReference>
<keyword evidence="3" id="KW-0238">DNA-binding</keyword>
<dbReference type="Proteomes" id="UP000008635">
    <property type="component" value="Chromosome"/>
</dbReference>
<dbReference type="InterPro" id="IPR036388">
    <property type="entry name" value="WH-like_DNA-bd_sf"/>
</dbReference>
<dbReference type="EMBL" id="CP002454">
    <property type="protein sequence ID" value="ADV68059.1"/>
    <property type="molecule type" value="Genomic_DNA"/>
</dbReference>
<dbReference type="GO" id="GO:0003677">
    <property type="term" value="F:DNA binding"/>
    <property type="evidence" value="ECO:0007669"/>
    <property type="project" value="UniProtKB-KW"/>
</dbReference>
<evidence type="ECO:0000259" key="5">
    <source>
        <dbReference type="PROSITE" id="PS50931"/>
    </source>
</evidence>
<dbReference type="SUPFAM" id="SSF46785">
    <property type="entry name" value="Winged helix' DNA-binding domain"/>
    <property type="match status" value="1"/>
</dbReference>
<dbReference type="Gene3D" id="3.40.190.10">
    <property type="entry name" value="Periplasmic binding protein-like II"/>
    <property type="match status" value="2"/>
</dbReference>
<dbReference type="AlphaFoldDB" id="E8UAH0"/>
<dbReference type="Pfam" id="PF00126">
    <property type="entry name" value="HTH_1"/>
    <property type="match status" value="1"/>
</dbReference>
<dbReference type="Gene3D" id="1.10.10.10">
    <property type="entry name" value="Winged helix-like DNA-binding domain superfamily/Winged helix DNA-binding domain"/>
    <property type="match status" value="1"/>
</dbReference>
<dbReference type="InterPro" id="IPR005119">
    <property type="entry name" value="LysR_subst-bd"/>
</dbReference>
<reference evidence="7" key="2">
    <citation type="submission" date="2011-01" db="EMBL/GenBank/DDBJ databases">
        <title>The complete genome of Deinococcus maricopensis DSM 21211.</title>
        <authorList>
            <consortium name="US DOE Joint Genome Institute (JGI-PGF)"/>
            <person name="Lucas S."/>
            <person name="Copeland A."/>
            <person name="Lapidus A."/>
            <person name="Goodwin L."/>
            <person name="Pitluck S."/>
            <person name="Kyrpides N."/>
            <person name="Mavromatis K."/>
            <person name="Pagani I."/>
            <person name="Ivanova N."/>
            <person name="Ovchinnikova G."/>
            <person name="Zeytun A."/>
            <person name="Detter J.C."/>
            <person name="Han C."/>
            <person name="Land M."/>
            <person name="Hauser L."/>
            <person name="Markowitz V."/>
            <person name="Cheng J.-F."/>
            <person name="Hugenholtz P."/>
            <person name="Woyke T."/>
            <person name="Wu D."/>
            <person name="Pukall R."/>
            <person name="Gehrich-Schroeter G."/>
            <person name="Brambilla E."/>
            <person name="Klenk H.-P."/>
            <person name="Eisen J.A."/>
        </authorList>
    </citation>
    <scope>NUCLEOTIDE SEQUENCE [LARGE SCALE GENOMIC DNA]</scope>
    <source>
        <strain evidence="7">DSM 21211 / LMG 22137 / NRRL B-23946 / LB-34</strain>
    </source>
</reference>
<evidence type="ECO:0000313" key="6">
    <source>
        <dbReference type="EMBL" id="ADV68059.1"/>
    </source>
</evidence>
<protein>
    <submittedName>
        <fullName evidence="6">Transcriptional regulator, LysR family</fullName>
    </submittedName>
</protein>
<feature type="domain" description="HTH lysR-type" evidence="5">
    <location>
        <begin position="6"/>
        <end position="63"/>
    </location>
</feature>
<dbReference type="OrthoDB" id="8751315at2"/>
<evidence type="ECO:0000256" key="2">
    <source>
        <dbReference type="ARBA" id="ARBA00023015"/>
    </source>
</evidence>
<dbReference type="InterPro" id="IPR000847">
    <property type="entry name" value="LysR_HTH_N"/>
</dbReference>
<dbReference type="PROSITE" id="PS50931">
    <property type="entry name" value="HTH_LYSR"/>
    <property type="match status" value="1"/>
</dbReference>
<keyword evidence="7" id="KW-1185">Reference proteome</keyword>
<evidence type="ECO:0000313" key="7">
    <source>
        <dbReference type="Proteomes" id="UP000008635"/>
    </source>
</evidence>
<dbReference type="Pfam" id="PF03466">
    <property type="entry name" value="LysR_substrate"/>
    <property type="match status" value="1"/>
</dbReference>